<keyword evidence="1" id="KW-0175">Coiled coil</keyword>
<evidence type="ECO:0008006" key="4">
    <source>
        <dbReference type="Google" id="ProtNLM"/>
    </source>
</evidence>
<dbReference type="Pfam" id="PF04340">
    <property type="entry name" value="DUF484"/>
    <property type="match status" value="1"/>
</dbReference>
<dbReference type="PANTHER" id="PTHR38765">
    <property type="entry name" value="DUF484 DOMAIN-CONTAINING PROTEIN"/>
    <property type="match status" value="1"/>
</dbReference>
<evidence type="ECO:0000256" key="1">
    <source>
        <dbReference type="SAM" id="Coils"/>
    </source>
</evidence>
<dbReference type="RefSeq" id="WP_237485475.1">
    <property type="nucleotide sequence ID" value="NZ_CAKLCM010000002.1"/>
</dbReference>
<dbReference type="Gene3D" id="3.30.450.40">
    <property type="match status" value="1"/>
</dbReference>
<dbReference type="PANTHER" id="PTHR38765:SF1">
    <property type="entry name" value="DUF484 DOMAIN-CONTAINING PROTEIN"/>
    <property type="match status" value="1"/>
</dbReference>
<accession>A0ABN8DMY6</accession>
<name>A0ABN8DMY6_9VIBR</name>
<sequence>MSEKKGTVLSEFEANYLTEEVIAQYLADHPDFFKDRESLVETLSLPCHQQGTVSLVGVQLQRQRERIEALEEEITTLMSLAARNDKTFYEFMALQEALLKCSNLPSVVRAIEATAHDLGLKGYVKLLNHKDDTHAISMENWQRFNTNHLNGKAAYLGRLRQADRQLLFGQHPVPEMGSYVVMPLKRQFAQGFLIFSSDEGGHFQPDMDTLFLRHLAMLVSYLCESLEWQSNEDVHVESHTA</sequence>
<protein>
    <recommendedName>
        <fullName evidence="4">3',5'-cyclic-nucleotide phosphodiesterase</fullName>
    </recommendedName>
</protein>
<comment type="caution">
    <text evidence="2">The sequence shown here is derived from an EMBL/GenBank/DDBJ whole genome shotgun (WGS) entry which is preliminary data.</text>
</comment>
<gene>
    <name evidence="2" type="ORF">VHP8226_02682</name>
</gene>
<feature type="coiled-coil region" evidence="1">
    <location>
        <begin position="53"/>
        <end position="80"/>
    </location>
</feature>
<evidence type="ECO:0000313" key="3">
    <source>
        <dbReference type="Proteomes" id="UP000838160"/>
    </source>
</evidence>
<dbReference type="InterPro" id="IPR007435">
    <property type="entry name" value="DUF484"/>
</dbReference>
<keyword evidence="3" id="KW-1185">Reference proteome</keyword>
<proteinExistence type="predicted"/>
<dbReference type="EMBL" id="CAKLCM010000002">
    <property type="protein sequence ID" value="CAH0527385.1"/>
    <property type="molecule type" value="Genomic_DNA"/>
</dbReference>
<dbReference type="InterPro" id="IPR029016">
    <property type="entry name" value="GAF-like_dom_sf"/>
</dbReference>
<organism evidence="2 3">
    <name type="scientific">Vibrio hippocampi</name>
    <dbReference type="NCBI Taxonomy" id="654686"/>
    <lineage>
        <taxon>Bacteria</taxon>
        <taxon>Pseudomonadati</taxon>
        <taxon>Pseudomonadota</taxon>
        <taxon>Gammaproteobacteria</taxon>
        <taxon>Vibrionales</taxon>
        <taxon>Vibrionaceae</taxon>
        <taxon>Vibrio</taxon>
    </lineage>
</organism>
<evidence type="ECO:0000313" key="2">
    <source>
        <dbReference type="EMBL" id="CAH0527385.1"/>
    </source>
</evidence>
<reference evidence="2" key="1">
    <citation type="submission" date="2021-12" db="EMBL/GenBank/DDBJ databases">
        <authorList>
            <person name="Rodrigo-Torres L."/>
            <person name="Arahal R. D."/>
            <person name="Lucena T."/>
        </authorList>
    </citation>
    <scope>NUCLEOTIDE SEQUENCE</scope>
    <source>
        <strain evidence="2">CECT 8226</strain>
    </source>
</reference>
<dbReference type="Proteomes" id="UP000838160">
    <property type="component" value="Unassembled WGS sequence"/>
</dbReference>